<feature type="domain" description="EF-hand" evidence="9">
    <location>
        <begin position="596"/>
        <end position="631"/>
    </location>
</feature>
<dbReference type="InterPro" id="IPR002048">
    <property type="entry name" value="EF_hand_dom"/>
</dbReference>
<dbReference type="Gene3D" id="3.30.200.20">
    <property type="entry name" value="Phosphorylase Kinase, domain 1"/>
    <property type="match status" value="1"/>
</dbReference>
<keyword evidence="5" id="KW-0418">Kinase</keyword>
<feature type="domain" description="Protein kinase" evidence="8">
    <location>
        <begin position="167"/>
        <end position="473"/>
    </location>
</feature>
<dbReference type="PROSITE" id="PS50222">
    <property type="entry name" value="EF_HAND_2"/>
    <property type="match status" value="3"/>
</dbReference>
<dbReference type="PROSITE" id="PS00108">
    <property type="entry name" value="PROTEIN_KINASE_ST"/>
    <property type="match status" value="1"/>
</dbReference>
<dbReference type="Pfam" id="PF00069">
    <property type="entry name" value="Pkinase"/>
    <property type="match status" value="2"/>
</dbReference>
<protein>
    <recommendedName>
        <fullName evidence="11">Non-specific serine/threonine protein kinase</fullName>
    </recommendedName>
</protein>
<evidence type="ECO:0000259" key="9">
    <source>
        <dbReference type="PROSITE" id="PS50222"/>
    </source>
</evidence>
<reference evidence="10" key="1">
    <citation type="submission" date="2021-01" db="EMBL/GenBank/DDBJ databases">
        <authorList>
            <person name="Corre E."/>
            <person name="Pelletier E."/>
            <person name="Niang G."/>
            <person name="Scheremetjew M."/>
            <person name="Finn R."/>
            <person name="Kale V."/>
            <person name="Holt S."/>
            <person name="Cochrane G."/>
            <person name="Meng A."/>
            <person name="Brown T."/>
            <person name="Cohen L."/>
        </authorList>
    </citation>
    <scope>NUCLEOTIDE SEQUENCE</scope>
</reference>
<dbReference type="GO" id="GO:0005524">
    <property type="term" value="F:ATP binding"/>
    <property type="evidence" value="ECO:0007669"/>
    <property type="project" value="UniProtKB-KW"/>
</dbReference>
<dbReference type="AlphaFoldDB" id="A0A7S1ALN2"/>
<dbReference type="Pfam" id="PF13499">
    <property type="entry name" value="EF-hand_7"/>
    <property type="match status" value="1"/>
</dbReference>
<dbReference type="GO" id="GO:0005509">
    <property type="term" value="F:calcium ion binding"/>
    <property type="evidence" value="ECO:0007669"/>
    <property type="project" value="InterPro"/>
</dbReference>
<dbReference type="InterPro" id="IPR050205">
    <property type="entry name" value="CDPK_Ser/Thr_kinases"/>
</dbReference>
<dbReference type="PROSITE" id="PS50011">
    <property type="entry name" value="PROTEIN_KINASE_DOM"/>
    <property type="match status" value="1"/>
</dbReference>
<keyword evidence="2" id="KW-0723">Serine/threonine-protein kinase</keyword>
<sequence>MSSPTSMTCDMVQERSTVSTVNDNFEEQRRAVIALCLPAFTFVDAEKTGNVNANGCKTAVTLVFNALSEKEGLRMPDDAWFVKVFKNFDEDQDGLLDFESFQEIVVQYWEHSARRAKARVETGSAPQARPVEISKMSPSAKRSPAVQVNNSLMYPTYNGRLAVFDDYDFFGMAGSGGFGKVMIVRHKKLQAVRACKSIAVQTQLQRDLVETEIELLRRLNHPNIMRLFESYREGHNVGGNVYLIVELCEGGDLFSRILHHYTTIRTPMTEAQVSYYMQQILSAMQYCHTRRPSPIIHRDLKPENMLFVNRTATSPLKVIDFGLANFRNRIAEAATEVKQPKKGVIGTLARTLPKIGSKQILETHTRRRMMQRAGTAPYMAPEMILGEYDEKVDVFSVGAILYQLMTGKHPFYDPGIDDEATVRKKISSPEPVNFPPELWAGVSADAVEFTRNLLDKNPAKRPSATDALNNRWIRDDQKPSPFGNKSALSISIFEGLQRYQEQNKLKRAVLQLLAKDLSEHQIQSLRRKFLALDTRGDGLLSADQLAKGMQECGYPVKEHELEMIMETLDPNSAGVGQGRIGYNEFIAALMERRVKIDMQQLRECFSRLDREGKGRISLRDAQEFLLGTASQVGITASEWTELEPGEGGIDFEQFCMLVKPDDQL</sequence>
<dbReference type="InterPro" id="IPR008271">
    <property type="entry name" value="Ser/Thr_kinase_AS"/>
</dbReference>
<dbReference type="EMBL" id="HBFQ01045685">
    <property type="protein sequence ID" value="CAD8858144.1"/>
    <property type="molecule type" value="Transcribed_RNA"/>
</dbReference>
<evidence type="ECO:0000256" key="7">
    <source>
        <dbReference type="ARBA" id="ARBA00024334"/>
    </source>
</evidence>
<gene>
    <name evidence="10" type="ORF">NSCI0253_LOCUS32497</name>
</gene>
<dbReference type="SUPFAM" id="SSF56112">
    <property type="entry name" value="Protein kinase-like (PK-like)"/>
    <property type="match status" value="1"/>
</dbReference>
<evidence type="ECO:0008006" key="11">
    <source>
        <dbReference type="Google" id="ProtNLM"/>
    </source>
</evidence>
<evidence type="ECO:0000256" key="4">
    <source>
        <dbReference type="ARBA" id="ARBA00022741"/>
    </source>
</evidence>
<dbReference type="SMART" id="SM00054">
    <property type="entry name" value="EFh"/>
    <property type="match status" value="4"/>
</dbReference>
<name>A0A7S1ALN2_NOCSC</name>
<evidence type="ECO:0000256" key="6">
    <source>
        <dbReference type="ARBA" id="ARBA00022840"/>
    </source>
</evidence>
<dbReference type="PANTHER" id="PTHR24349">
    <property type="entry name" value="SERINE/THREONINE-PROTEIN KINASE"/>
    <property type="match status" value="1"/>
</dbReference>
<keyword evidence="6" id="KW-0067">ATP-binding</keyword>
<evidence type="ECO:0000256" key="5">
    <source>
        <dbReference type="ARBA" id="ARBA00022777"/>
    </source>
</evidence>
<accession>A0A7S1ALN2</accession>
<dbReference type="SMART" id="SM00220">
    <property type="entry name" value="S_TKc"/>
    <property type="match status" value="1"/>
</dbReference>
<evidence type="ECO:0000256" key="3">
    <source>
        <dbReference type="ARBA" id="ARBA00022679"/>
    </source>
</evidence>
<keyword evidence="3" id="KW-0808">Transferase</keyword>
<feature type="domain" description="EF-hand" evidence="9">
    <location>
        <begin position="520"/>
        <end position="555"/>
    </location>
</feature>
<evidence type="ECO:0000313" key="10">
    <source>
        <dbReference type="EMBL" id="CAD8858144.1"/>
    </source>
</evidence>
<dbReference type="Gene3D" id="1.10.510.10">
    <property type="entry name" value="Transferase(Phosphotransferase) domain 1"/>
    <property type="match status" value="1"/>
</dbReference>
<organism evidence="10">
    <name type="scientific">Noctiluca scintillans</name>
    <name type="common">Sea sparkle</name>
    <name type="synonym">Red tide dinoflagellate</name>
    <dbReference type="NCBI Taxonomy" id="2966"/>
    <lineage>
        <taxon>Eukaryota</taxon>
        <taxon>Sar</taxon>
        <taxon>Alveolata</taxon>
        <taxon>Dinophyceae</taxon>
        <taxon>Noctilucales</taxon>
        <taxon>Noctilucaceae</taxon>
        <taxon>Noctiluca</taxon>
    </lineage>
</organism>
<evidence type="ECO:0000259" key="8">
    <source>
        <dbReference type="PROSITE" id="PS50011"/>
    </source>
</evidence>
<dbReference type="InterPro" id="IPR011992">
    <property type="entry name" value="EF-hand-dom_pair"/>
</dbReference>
<dbReference type="GO" id="GO:0004674">
    <property type="term" value="F:protein serine/threonine kinase activity"/>
    <property type="evidence" value="ECO:0007669"/>
    <property type="project" value="UniProtKB-KW"/>
</dbReference>
<evidence type="ECO:0000256" key="2">
    <source>
        <dbReference type="ARBA" id="ARBA00022527"/>
    </source>
</evidence>
<comment type="cofactor">
    <cofactor evidence="1">
        <name>Mg(2+)</name>
        <dbReference type="ChEBI" id="CHEBI:18420"/>
    </cofactor>
</comment>
<keyword evidence="4" id="KW-0547">Nucleotide-binding</keyword>
<dbReference type="Gene3D" id="1.10.238.10">
    <property type="entry name" value="EF-hand"/>
    <property type="match status" value="2"/>
</dbReference>
<dbReference type="SUPFAM" id="SSF47473">
    <property type="entry name" value="EF-hand"/>
    <property type="match status" value="2"/>
</dbReference>
<dbReference type="InterPro" id="IPR011009">
    <property type="entry name" value="Kinase-like_dom_sf"/>
</dbReference>
<feature type="domain" description="EF-hand" evidence="9">
    <location>
        <begin position="76"/>
        <end position="111"/>
    </location>
</feature>
<evidence type="ECO:0000256" key="1">
    <source>
        <dbReference type="ARBA" id="ARBA00001946"/>
    </source>
</evidence>
<comment type="similarity">
    <text evidence="7">Belongs to the protein kinase superfamily. Ser/Thr protein kinase family. CDPK subfamily.</text>
</comment>
<dbReference type="InterPro" id="IPR000719">
    <property type="entry name" value="Prot_kinase_dom"/>
</dbReference>
<proteinExistence type="inferred from homology"/>